<dbReference type="Proteomes" id="UP001054837">
    <property type="component" value="Unassembled WGS sequence"/>
</dbReference>
<reference evidence="1 2" key="1">
    <citation type="submission" date="2021-06" db="EMBL/GenBank/DDBJ databases">
        <title>Caerostris darwini draft genome.</title>
        <authorList>
            <person name="Kono N."/>
            <person name="Arakawa K."/>
        </authorList>
    </citation>
    <scope>NUCLEOTIDE SEQUENCE [LARGE SCALE GENOMIC DNA]</scope>
</reference>
<comment type="caution">
    <text evidence="1">The sequence shown here is derived from an EMBL/GenBank/DDBJ whole genome shotgun (WGS) entry which is preliminary data.</text>
</comment>
<organism evidence="1 2">
    <name type="scientific">Caerostris darwini</name>
    <dbReference type="NCBI Taxonomy" id="1538125"/>
    <lineage>
        <taxon>Eukaryota</taxon>
        <taxon>Metazoa</taxon>
        <taxon>Ecdysozoa</taxon>
        <taxon>Arthropoda</taxon>
        <taxon>Chelicerata</taxon>
        <taxon>Arachnida</taxon>
        <taxon>Araneae</taxon>
        <taxon>Araneomorphae</taxon>
        <taxon>Entelegynae</taxon>
        <taxon>Araneoidea</taxon>
        <taxon>Araneidae</taxon>
        <taxon>Caerostris</taxon>
    </lineage>
</organism>
<name>A0AAV4NS03_9ARAC</name>
<protein>
    <submittedName>
        <fullName evidence="1">Uncharacterized protein</fullName>
    </submittedName>
</protein>
<dbReference type="AlphaFoldDB" id="A0AAV4NS03"/>
<gene>
    <name evidence="1" type="ORF">CDAR_212101</name>
</gene>
<proteinExistence type="predicted"/>
<evidence type="ECO:0000313" key="2">
    <source>
        <dbReference type="Proteomes" id="UP001054837"/>
    </source>
</evidence>
<evidence type="ECO:0000313" key="1">
    <source>
        <dbReference type="EMBL" id="GIX87579.1"/>
    </source>
</evidence>
<keyword evidence="2" id="KW-1185">Reference proteome</keyword>
<sequence>MAPSIILPCGQSIRRVHDSAVHYKWGGRREGNHPGDLAMGRKLYLCKGMGRTGAQDWKIKHFVGKVKTCDLQTGNCAEVEFTEHNAHKKVER</sequence>
<dbReference type="EMBL" id="BPLQ01002015">
    <property type="protein sequence ID" value="GIX87579.1"/>
    <property type="molecule type" value="Genomic_DNA"/>
</dbReference>
<accession>A0AAV4NS03</accession>